<sequence length="117" mass="13238">MGLQSKLRITQIGIKSGGEIRTGNRIAIRIVFEGVIDIQDERIRSMSTRAKPGARVRERTKLRRSELPTNVAMRVFNAPQTFLLLPRASILRHCNAFVTNFTAAEFHACYITCAYET</sequence>
<evidence type="ECO:0000313" key="1">
    <source>
        <dbReference type="EMBL" id="GBP36171.1"/>
    </source>
</evidence>
<gene>
    <name evidence="1" type="ORF">EVAR_4315_1</name>
</gene>
<keyword evidence="2" id="KW-1185">Reference proteome</keyword>
<dbReference type="AlphaFoldDB" id="A0A4C1VBC7"/>
<organism evidence="1 2">
    <name type="scientific">Eumeta variegata</name>
    <name type="common">Bagworm moth</name>
    <name type="synonym">Eumeta japonica</name>
    <dbReference type="NCBI Taxonomy" id="151549"/>
    <lineage>
        <taxon>Eukaryota</taxon>
        <taxon>Metazoa</taxon>
        <taxon>Ecdysozoa</taxon>
        <taxon>Arthropoda</taxon>
        <taxon>Hexapoda</taxon>
        <taxon>Insecta</taxon>
        <taxon>Pterygota</taxon>
        <taxon>Neoptera</taxon>
        <taxon>Endopterygota</taxon>
        <taxon>Lepidoptera</taxon>
        <taxon>Glossata</taxon>
        <taxon>Ditrysia</taxon>
        <taxon>Tineoidea</taxon>
        <taxon>Psychidae</taxon>
        <taxon>Oiketicinae</taxon>
        <taxon>Eumeta</taxon>
    </lineage>
</organism>
<comment type="caution">
    <text evidence="1">The sequence shown here is derived from an EMBL/GenBank/DDBJ whole genome shotgun (WGS) entry which is preliminary data.</text>
</comment>
<dbReference type="EMBL" id="BGZK01000315">
    <property type="protein sequence ID" value="GBP36171.1"/>
    <property type="molecule type" value="Genomic_DNA"/>
</dbReference>
<protein>
    <submittedName>
        <fullName evidence="1">Uncharacterized protein</fullName>
    </submittedName>
</protein>
<proteinExistence type="predicted"/>
<reference evidence="1 2" key="1">
    <citation type="journal article" date="2019" name="Commun. Biol.">
        <title>The bagworm genome reveals a unique fibroin gene that provides high tensile strength.</title>
        <authorList>
            <person name="Kono N."/>
            <person name="Nakamura H."/>
            <person name="Ohtoshi R."/>
            <person name="Tomita M."/>
            <person name="Numata K."/>
            <person name="Arakawa K."/>
        </authorList>
    </citation>
    <scope>NUCLEOTIDE SEQUENCE [LARGE SCALE GENOMIC DNA]</scope>
</reference>
<accession>A0A4C1VBC7</accession>
<dbReference type="Proteomes" id="UP000299102">
    <property type="component" value="Unassembled WGS sequence"/>
</dbReference>
<evidence type="ECO:0000313" key="2">
    <source>
        <dbReference type="Proteomes" id="UP000299102"/>
    </source>
</evidence>
<name>A0A4C1VBC7_EUMVA</name>